<dbReference type="PANTHER" id="PTHR43798:SF33">
    <property type="entry name" value="HYDROLASE, PUTATIVE (AFU_ORTHOLOGUE AFUA_2G14860)-RELATED"/>
    <property type="match status" value="1"/>
</dbReference>
<evidence type="ECO:0000259" key="3">
    <source>
        <dbReference type="Pfam" id="PF00561"/>
    </source>
</evidence>
<dbReference type="PRINTS" id="PR00793">
    <property type="entry name" value="PROAMNOPTASE"/>
</dbReference>
<evidence type="ECO:0000313" key="5">
    <source>
        <dbReference type="Proteomes" id="UP001305779"/>
    </source>
</evidence>
<dbReference type="PRINTS" id="PR00111">
    <property type="entry name" value="ABHYDROLASE"/>
</dbReference>
<dbReference type="SUPFAM" id="SSF53474">
    <property type="entry name" value="alpha/beta-Hydrolases"/>
    <property type="match status" value="1"/>
</dbReference>
<comment type="similarity">
    <text evidence="1">Belongs to the peptidase S33 family.</text>
</comment>
<accession>A0ABR0E5M3</accession>
<evidence type="ECO:0000256" key="1">
    <source>
        <dbReference type="ARBA" id="ARBA00010088"/>
    </source>
</evidence>
<dbReference type="Proteomes" id="UP001305779">
    <property type="component" value="Unassembled WGS sequence"/>
</dbReference>
<dbReference type="InterPro" id="IPR002410">
    <property type="entry name" value="Peptidase_S33"/>
</dbReference>
<dbReference type="InterPro" id="IPR000073">
    <property type="entry name" value="AB_hydrolase_1"/>
</dbReference>
<comment type="caution">
    <text evidence="4">The sequence shown here is derived from an EMBL/GenBank/DDBJ whole genome shotgun (WGS) entry which is preliminary data.</text>
</comment>
<dbReference type="InterPro" id="IPR050266">
    <property type="entry name" value="AB_hydrolase_sf"/>
</dbReference>
<keyword evidence="5" id="KW-1185">Reference proteome</keyword>
<dbReference type="PANTHER" id="PTHR43798">
    <property type="entry name" value="MONOACYLGLYCEROL LIPASE"/>
    <property type="match status" value="1"/>
</dbReference>
<proteinExistence type="inferred from homology"/>
<dbReference type="Gene3D" id="3.40.50.1820">
    <property type="entry name" value="alpha/beta hydrolase"/>
    <property type="match status" value="1"/>
</dbReference>
<sequence length="301" mass="32807">MATSLQSIKMSDGCTIKAKILNPDDSSKPLLLTCHGAPGLSNHGETALWCSPFTDLFRVLVSDLRGCGTSDQQRPYTHERWTADLDELRQWAGDEKVVFIGASHGGFLGLEYALRYPQHLSALIIGDTAAQFSHGCMLDAYRTALTDSRSKDVVDPEQLARLFTGKTISDEDFLTSFAGISPLYAVPDYLASQAEGNVGEALSKIIIPIPETNRAAHDYCLSRFDVRDRLGEIKVPTFVFSGRFDWICPVKYGQAIAEGIPGAKFVVYEASGHLPGIEEGTKFQGDVRGFLKGAGIEGLKI</sequence>
<organism evidence="4 5">
    <name type="scientific">Zasmidium cellare</name>
    <name type="common">Wine cellar mold</name>
    <name type="synonym">Racodium cellare</name>
    <dbReference type="NCBI Taxonomy" id="395010"/>
    <lineage>
        <taxon>Eukaryota</taxon>
        <taxon>Fungi</taxon>
        <taxon>Dikarya</taxon>
        <taxon>Ascomycota</taxon>
        <taxon>Pezizomycotina</taxon>
        <taxon>Dothideomycetes</taxon>
        <taxon>Dothideomycetidae</taxon>
        <taxon>Mycosphaerellales</taxon>
        <taxon>Mycosphaerellaceae</taxon>
        <taxon>Zasmidium</taxon>
    </lineage>
</organism>
<evidence type="ECO:0000256" key="2">
    <source>
        <dbReference type="ARBA" id="ARBA00022801"/>
    </source>
</evidence>
<name>A0ABR0E5M3_ZASCE</name>
<gene>
    <name evidence="4" type="ORF">PRZ48_012700</name>
</gene>
<dbReference type="EMBL" id="JAXOVC010000010">
    <property type="protein sequence ID" value="KAK4496717.1"/>
    <property type="molecule type" value="Genomic_DNA"/>
</dbReference>
<protein>
    <recommendedName>
        <fullName evidence="3">AB hydrolase-1 domain-containing protein</fullName>
    </recommendedName>
</protein>
<dbReference type="Pfam" id="PF00561">
    <property type="entry name" value="Abhydrolase_1"/>
    <property type="match status" value="1"/>
</dbReference>
<keyword evidence="2" id="KW-0378">Hydrolase</keyword>
<dbReference type="InterPro" id="IPR029058">
    <property type="entry name" value="AB_hydrolase_fold"/>
</dbReference>
<reference evidence="4 5" key="1">
    <citation type="journal article" date="2023" name="G3 (Bethesda)">
        <title>A chromosome-level genome assembly of Zasmidium syzygii isolated from banana leaves.</title>
        <authorList>
            <person name="van Westerhoven A.C."/>
            <person name="Mehrabi R."/>
            <person name="Talebi R."/>
            <person name="Steentjes M.B.F."/>
            <person name="Corcolon B."/>
            <person name="Chong P.A."/>
            <person name="Kema G.H.J."/>
            <person name="Seidl M.F."/>
        </authorList>
    </citation>
    <scope>NUCLEOTIDE SEQUENCE [LARGE SCALE GENOMIC DNA]</scope>
    <source>
        <strain evidence="4 5">P124</strain>
    </source>
</reference>
<evidence type="ECO:0000313" key="4">
    <source>
        <dbReference type="EMBL" id="KAK4496717.1"/>
    </source>
</evidence>
<feature type="domain" description="AB hydrolase-1" evidence="3">
    <location>
        <begin position="29"/>
        <end position="279"/>
    </location>
</feature>